<dbReference type="Pfam" id="PF00096">
    <property type="entry name" value="zf-C2H2"/>
    <property type="match status" value="3"/>
</dbReference>
<dbReference type="GO" id="GO:0005634">
    <property type="term" value="C:nucleus"/>
    <property type="evidence" value="ECO:0007669"/>
    <property type="project" value="UniProtKB-SubCell"/>
</dbReference>
<accession>A0A8C3S4W0</accession>
<dbReference type="GO" id="GO:0000981">
    <property type="term" value="F:DNA-binding transcription factor activity, RNA polymerase II-specific"/>
    <property type="evidence" value="ECO:0007669"/>
    <property type="project" value="TreeGrafter"/>
</dbReference>
<dbReference type="Ensembl" id="ENSCSRT00000009085.1">
    <property type="protein sequence ID" value="ENSCSRP00000008782.1"/>
    <property type="gene ID" value="ENSCSRG00000006554.1"/>
</dbReference>
<dbReference type="InterPro" id="IPR036236">
    <property type="entry name" value="Znf_C2H2_sf"/>
</dbReference>
<evidence type="ECO:0000256" key="6">
    <source>
        <dbReference type="ARBA" id="ARBA00022833"/>
    </source>
</evidence>
<evidence type="ECO:0000256" key="4">
    <source>
        <dbReference type="ARBA" id="ARBA00022737"/>
    </source>
</evidence>
<dbReference type="GO" id="GO:0008270">
    <property type="term" value="F:zinc ion binding"/>
    <property type="evidence" value="ECO:0007669"/>
    <property type="project" value="UniProtKB-KW"/>
</dbReference>
<evidence type="ECO:0000256" key="5">
    <source>
        <dbReference type="ARBA" id="ARBA00022771"/>
    </source>
</evidence>
<comment type="subcellular location">
    <subcellularLocation>
        <location evidence="1">Nucleus</location>
    </subcellularLocation>
</comment>
<keyword evidence="7" id="KW-0805">Transcription regulation</keyword>
<evidence type="ECO:0000256" key="1">
    <source>
        <dbReference type="ARBA" id="ARBA00004123"/>
    </source>
</evidence>
<organism evidence="13 14">
    <name type="scientific">Chelydra serpentina</name>
    <name type="common">Snapping turtle</name>
    <name type="synonym">Testudo serpentina</name>
    <dbReference type="NCBI Taxonomy" id="8475"/>
    <lineage>
        <taxon>Eukaryota</taxon>
        <taxon>Metazoa</taxon>
        <taxon>Chordata</taxon>
        <taxon>Craniata</taxon>
        <taxon>Vertebrata</taxon>
        <taxon>Euteleostomi</taxon>
        <taxon>Archelosauria</taxon>
        <taxon>Testudinata</taxon>
        <taxon>Testudines</taxon>
        <taxon>Cryptodira</taxon>
        <taxon>Durocryptodira</taxon>
        <taxon>Americhelydia</taxon>
        <taxon>Chelydroidea</taxon>
        <taxon>Chelydridae</taxon>
        <taxon>Chelydra</taxon>
    </lineage>
</organism>
<keyword evidence="4" id="KW-0677">Repeat</keyword>
<name>A0A8C3S4W0_CHESE</name>
<keyword evidence="3" id="KW-0479">Metal-binding</keyword>
<dbReference type="FunFam" id="3.30.160.60:FF:000933">
    <property type="entry name" value="zinc finger protein 771"/>
    <property type="match status" value="1"/>
</dbReference>
<proteinExistence type="inferred from homology"/>
<dbReference type="Gene3D" id="3.30.160.60">
    <property type="entry name" value="Classic Zinc Finger"/>
    <property type="match status" value="3"/>
</dbReference>
<evidence type="ECO:0000256" key="9">
    <source>
        <dbReference type="ARBA" id="ARBA00023242"/>
    </source>
</evidence>
<dbReference type="SMART" id="SM00355">
    <property type="entry name" value="ZnF_C2H2"/>
    <property type="match status" value="3"/>
</dbReference>
<evidence type="ECO:0000259" key="12">
    <source>
        <dbReference type="PROSITE" id="PS50157"/>
    </source>
</evidence>
<sequence length="161" mass="17463">MVRKEEERLQQDAPEQLQVQSPGQGAACVTEGSSGRQQRNASLESECERGSGLHPARGPSPPCGGAMESQGQAKERPNVCSECGKGFRRGSDLTKHRRSHGERPHQCPECGKGFPVRSALATHRRIHTGERPYACDACGKRFGQSSHLMQHLRIAQGQGPA</sequence>
<keyword evidence="6" id="KW-0862">Zinc</keyword>
<dbReference type="PANTHER" id="PTHR23226">
    <property type="entry name" value="ZINC FINGER AND SCAN DOMAIN-CONTAINING"/>
    <property type="match status" value="1"/>
</dbReference>
<dbReference type="FunFam" id="3.30.160.60:FF:001049">
    <property type="entry name" value="zinc finger protein 319"/>
    <property type="match status" value="1"/>
</dbReference>
<keyword evidence="5 10" id="KW-0863">Zinc-finger</keyword>
<reference evidence="13" key="2">
    <citation type="submission" date="2025-09" db="UniProtKB">
        <authorList>
            <consortium name="Ensembl"/>
        </authorList>
    </citation>
    <scope>IDENTIFICATION</scope>
</reference>
<reference evidence="13" key="1">
    <citation type="submission" date="2025-08" db="UniProtKB">
        <authorList>
            <consortium name="Ensembl"/>
        </authorList>
    </citation>
    <scope>IDENTIFICATION</scope>
</reference>
<feature type="domain" description="C2H2-type" evidence="12">
    <location>
        <begin position="105"/>
        <end position="132"/>
    </location>
</feature>
<dbReference type="AlphaFoldDB" id="A0A8C3S4W0"/>
<dbReference type="FunFam" id="3.30.160.60:FF:000139">
    <property type="entry name" value="zinc finger protein 1 homolog"/>
    <property type="match status" value="1"/>
</dbReference>
<feature type="compositionally biased region" description="Polar residues" evidence="11">
    <location>
        <begin position="31"/>
        <end position="43"/>
    </location>
</feature>
<dbReference type="PROSITE" id="PS00028">
    <property type="entry name" value="ZINC_FINGER_C2H2_1"/>
    <property type="match status" value="1"/>
</dbReference>
<evidence type="ECO:0000256" key="2">
    <source>
        <dbReference type="ARBA" id="ARBA00006991"/>
    </source>
</evidence>
<evidence type="ECO:0000313" key="13">
    <source>
        <dbReference type="Ensembl" id="ENSCSRP00000008782.1"/>
    </source>
</evidence>
<evidence type="ECO:0000256" key="11">
    <source>
        <dbReference type="SAM" id="MobiDB-lite"/>
    </source>
</evidence>
<dbReference type="PANTHER" id="PTHR23226:SF192">
    <property type="entry name" value="ZINC FINGER PROTEIN 853"/>
    <property type="match status" value="1"/>
</dbReference>
<feature type="domain" description="C2H2-type" evidence="12">
    <location>
        <begin position="133"/>
        <end position="160"/>
    </location>
</feature>
<dbReference type="GO" id="GO:0000978">
    <property type="term" value="F:RNA polymerase II cis-regulatory region sequence-specific DNA binding"/>
    <property type="evidence" value="ECO:0007669"/>
    <property type="project" value="TreeGrafter"/>
</dbReference>
<evidence type="ECO:0000256" key="7">
    <source>
        <dbReference type="ARBA" id="ARBA00023015"/>
    </source>
</evidence>
<dbReference type="InterPro" id="IPR013087">
    <property type="entry name" value="Znf_C2H2_type"/>
</dbReference>
<feature type="region of interest" description="Disordered" evidence="11">
    <location>
        <begin position="1"/>
        <end position="79"/>
    </location>
</feature>
<feature type="compositionally biased region" description="Basic and acidic residues" evidence="11">
    <location>
        <begin position="1"/>
        <end position="10"/>
    </location>
</feature>
<evidence type="ECO:0000256" key="3">
    <source>
        <dbReference type="ARBA" id="ARBA00022723"/>
    </source>
</evidence>
<dbReference type="Proteomes" id="UP000694403">
    <property type="component" value="Unplaced"/>
</dbReference>
<keyword evidence="8" id="KW-0804">Transcription</keyword>
<dbReference type="SUPFAM" id="SSF57667">
    <property type="entry name" value="beta-beta-alpha zinc fingers"/>
    <property type="match status" value="2"/>
</dbReference>
<evidence type="ECO:0000313" key="14">
    <source>
        <dbReference type="Proteomes" id="UP000694403"/>
    </source>
</evidence>
<evidence type="ECO:0000256" key="10">
    <source>
        <dbReference type="PROSITE-ProRule" id="PRU00042"/>
    </source>
</evidence>
<dbReference type="PROSITE" id="PS50157">
    <property type="entry name" value="ZINC_FINGER_C2H2_2"/>
    <property type="match status" value="3"/>
</dbReference>
<comment type="similarity">
    <text evidence="2">Belongs to the krueppel C2H2-type zinc-finger protein family.</text>
</comment>
<keyword evidence="9" id="KW-0539">Nucleus</keyword>
<feature type="domain" description="C2H2-type" evidence="12">
    <location>
        <begin position="78"/>
        <end position="105"/>
    </location>
</feature>
<evidence type="ECO:0000256" key="8">
    <source>
        <dbReference type="ARBA" id="ARBA00023163"/>
    </source>
</evidence>
<keyword evidence="14" id="KW-1185">Reference proteome</keyword>
<protein>
    <recommendedName>
        <fullName evidence="12">C2H2-type domain-containing protein</fullName>
    </recommendedName>
</protein>